<sequence>MEISERFSPIFQALASGTDNKATTIDMIVAVMERFGGDETKKCWNNTLPTTFEVRRRETDTLADWLRVEGSSARQHQRSNNETYHKWCKPLPGTLKCNIDAACYVNSNQFSISACIGDAGGGFLKEFVQTFEGQPEIREAKTMVMTDDGNTQMAASATIPCTTIPN</sequence>
<gene>
    <name evidence="1" type="ORF">L195_g014334</name>
</gene>
<dbReference type="Proteomes" id="UP000236291">
    <property type="component" value="Unassembled WGS sequence"/>
</dbReference>
<reference evidence="1 2" key="1">
    <citation type="journal article" date="2014" name="Am. J. Bot.">
        <title>Genome assembly and annotation for red clover (Trifolium pratense; Fabaceae).</title>
        <authorList>
            <person name="Istvanek J."/>
            <person name="Jaros M."/>
            <person name="Krenek A."/>
            <person name="Repkova J."/>
        </authorList>
    </citation>
    <scope>NUCLEOTIDE SEQUENCE [LARGE SCALE GENOMIC DNA]</scope>
    <source>
        <strain evidence="2">cv. Tatra</strain>
        <tissue evidence="1">Young leaves</tissue>
    </source>
</reference>
<protein>
    <submittedName>
        <fullName evidence="1">Uncharacterized protein</fullName>
    </submittedName>
</protein>
<proteinExistence type="predicted"/>
<evidence type="ECO:0000313" key="2">
    <source>
        <dbReference type="Proteomes" id="UP000236291"/>
    </source>
</evidence>
<evidence type="ECO:0000313" key="1">
    <source>
        <dbReference type="EMBL" id="PNY17586.1"/>
    </source>
</evidence>
<organism evidence="1 2">
    <name type="scientific">Trifolium pratense</name>
    <name type="common">Red clover</name>
    <dbReference type="NCBI Taxonomy" id="57577"/>
    <lineage>
        <taxon>Eukaryota</taxon>
        <taxon>Viridiplantae</taxon>
        <taxon>Streptophyta</taxon>
        <taxon>Embryophyta</taxon>
        <taxon>Tracheophyta</taxon>
        <taxon>Spermatophyta</taxon>
        <taxon>Magnoliopsida</taxon>
        <taxon>eudicotyledons</taxon>
        <taxon>Gunneridae</taxon>
        <taxon>Pentapetalae</taxon>
        <taxon>rosids</taxon>
        <taxon>fabids</taxon>
        <taxon>Fabales</taxon>
        <taxon>Fabaceae</taxon>
        <taxon>Papilionoideae</taxon>
        <taxon>50 kb inversion clade</taxon>
        <taxon>NPAAA clade</taxon>
        <taxon>Hologalegina</taxon>
        <taxon>IRL clade</taxon>
        <taxon>Trifolieae</taxon>
        <taxon>Trifolium</taxon>
    </lineage>
</organism>
<comment type="caution">
    <text evidence="1">The sequence shown here is derived from an EMBL/GenBank/DDBJ whole genome shotgun (WGS) entry which is preliminary data.</text>
</comment>
<accession>A0A2K3PQM4</accession>
<dbReference type="EMBL" id="ASHM01009489">
    <property type="protein sequence ID" value="PNY17586.1"/>
    <property type="molecule type" value="Genomic_DNA"/>
</dbReference>
<dbReference type="AlphaFoldDB" id="A0A2K3PQM4"/>
<reference evidence="1 2" key="2">
    <citation type="journal article" date="2017" name="Front. Plant Sci.">
        <title>Gene Classification and Mining of Molecular Markers Useful in Red Clover (Trifolium pratense) Breeding.</title>
        <authorList>
            <person name="Istvanek J."/>
            <person name="Dluhosova J."/>
            <person name="Dluhos P."/>
            <person name="Patkova L."/>
            <person name="Nedelnik J."/>
            <person name="Repkova J."/>
        </authorList>
    </citation>
    <scope>NUCLEOTIDE SEQUENCE [LARGE SCALE GENOMIC DNA]</scope>
    <source>
        <strain evidence="2">cv. Tatra</strain>
        <tissue evidence="1">Young leaves</tissue>
    </source>
</reference>
<name>A0A2K3PQM4_TRIPR</name>